<keyword evidence="1" id="KW-0472">Membrane</keyword>
<keyword evidence="1" id="KW-1133">Transmembrane helix</keyword>
<dbReference type="EMBL" id="BX908798">
    <property type="protein sequence ID" value="CAF23281.1"/>
    <property type="molecule type" value="Genomic_DNA"/>
</dbReference>
<name>Q6MDR8_PARUW</name>
<sequence length="71" mass="8386">MKRKSFSFLLVNICGVEEWTFVFDAHKLKSSQEAEILVSKYCLFETAIWVFIAGYLLFRFGLFELVYLVFC</sequence>
<evidence type="ECO:0000256" key="1">
    <source>
        <dbReference type="SAM" id="Phobius"/>
    </source>
</evidence>
<reference evidence="2 3" key="1">
    <citation type="journal article" date="2004" name="Science">
        <title>Illuminating the evolutionary history of chlamydiae.</title>
        <authorList>
            <person name="Horn M."/>
            <person name="Collingro A."/>
            <person name="Schmitz-Esser S."/>
            <person name="Beier C.L."/>
            <person name="Purkhold U."/>
            <person name="Fartmann B."/>
            <person name="Brandt P."/>
            <person name="Nyakatura G.J."/>
            <person name="Droege M."/>
            <person name="Frishman D."/>
            <person name="Rattei T."/>
            <person name="Mewes H."/>
            <person name="Wagner M."/>
        </authorList>
    </citation>
    <scope>NUCLEOTIDE SEQUENCE [LARGE SCALE GENOMIC DNA]</scope>
    <source>
        <strain evidence="2 3">UWE25</strain>
    </source>
</reference>
<proteinExistence type="predicted"/>
<dbReference type="HOGENOM" id="CLU_2736414_0_0_0"/>
<organism evidence="2 3">
    <name type="scientific">Protochlamydia amoebophila (strain UWE25)</name>
    <dbReference type="NCBI Taxonomy" id="264201"/>
    <lineage>
        <taxon>Bacteria</taxon>
        <taxon>Pseudomonadati</taxon>
        <taxon>Chlamydiota</taxon>
        <taxon>Chlamydiia</taxon>
        <taxon>Parachlamydiales</taxon>
        <taxon>Parachlamydiaceae</taxon>
        <taxon>Candidatus Protochlamydia</taxon>
    </lineage>
</organism>
<evidence type="ECO:0000313" key="3">
    <source>
        <dbReference type="Proteomes" id="UP000000529"/>
    </source>
</evidence>
<accession>Q6MDR8</accession>
<dbReference type="Proteomes" id="UP000000529">
    <property type="component" value="Chromosome"/>
</dbReference>
<dbReference type="AlphaFoldDB" id="Q6MDR8"/>
<evidence type="ECO:0000313" key="2">
    <source>
        <dbReference type="EMBL" id="CAF23281.1"/>
    </source>
</evidence>
<protein>
    <submittedName>
        <fullName evidence="2">Uncharacterized protein</fullName>
    </submittedName>
</protein>
<feature type="transmembrane region" description="Helical" evidence="1">
    <location>
        <begin position="47"/>
        <end position="70"/>
    </location>
</feature>
<keyword evidence="3" id="KW-1185">Reference proteome</keyword>
<dbReference type="RefSeq" id="WP_011175107.1">
    <property type="nucleotide sequence ID" value="NC_005861.2"/>
</dbReference>
<dbReference type="KEGG" id="pcu:PC_RS02665"/>
<gene>
    <name evidence="2" type="ORF">PC_RS02665</name>
</gene>
<keyword evidence="1" id="KW-0812">Transmembrane</keyword>